<dbReference type="Gene3D" id="2.40.40.10">
    <property type="entry name" value="RlpA-like domain"/>
    <property type="match status" value="1"/>
</dbReference>
<dbReference type="GO" id="GO:0008932">
    <property type="term" value="F:lytic endotransglycosylase activity"/>
    <property type="evidence" value="ECO:0007669"/>
    <property type="project" value="UniProtKB-UniRule"/>
</dbReference>
<keyword evidence="2 3" id="KW-0961">Cell wall biogenesis/degradation</keyword>
<evidence type="ECO:0000259" key="6">
    <source>
        <dbReference type="Pfam" id="PF03330"/>
    </source>
</evidence>
<dbReference type="PANTHER" id="PTHR34183:SF8">
    <property type="entry name" value="ENDOLYTIC PEPTIDOGLYCAN TRANSGLYCOSYLASE RLPA-RELATED"/>
    <property type="match status" value="1"/>
</dbReference>
<dbReference type="AlphaFoldDB" id="A0A975F870"/>
<organism evidence="7 8">
    <name type="scientific">Thiothrix unzii</name>
    <dbReference type="NCBI Taxonomy" id="111769"/>
    <lineage>
        <taxon>Bacteria</taxon>
        <taxon>Pseudomonadati</taxon>
        <taxon>Pseudomonadota</taxon>
        <taxon>Gammaproteobacteria</taxon>
        <taxon>Thiotrichales</taxon>
        <taxon>Thiotrichaceae</taxon>
        <taxon>Thiothrix</taxon>
    </lineage>
</organism>
<evidence type="ECO:0000313" key="7">
    <source>
        <dbReference type="EMBL" id="QTR53067.1"/>
    </source>
</evidence>
<evidence type="ECO:0000256" key="5">
    <source>
        <dbReference type="SAM" id="MobiDB-lite"/>
    </source>
</evidence>
<keyword evidence="1 3" id="KW-0456">Lyase</keyword>
<reference evidence="7" key="1">
    <citation type="submission" date="2021-04" db="EMBL/GenBank/DDBJ databases">
        <title>Genomics, taxonomy and metabolism of representatives of sulfur bacteria of the genus Thiothrix: Thiothrix fructosivorans QT, Thiothrix unzii A1T and three new species, Thiothrix subterranea sp. nov., Thiothrix litoralis sp. nov. and 'Candidatus Thiothrix anitrata' sp. nov.</title>
        <authorList>
            <person name="Ravin N.V."/>
            <person name="Smolyakov D."/>
            <person name="Rudenko T.S."/>
            <person name="Mardanov A.V."/>
            <person name="Beletsky A.V."/>
            <person name="Markov N.D."/>
            <person name="Fomenkov A.I."/>
            <person name="Roberts R.J."/>
            <person name="Karnachuk O.V."/>
            <person name="Novikov A."/>
            <person name="Grabovich M.Y."/>
        </authorList>
    </citation>
    <scope>NUCLEOTIDE SEQUENCE</scope>
    <source>
        <strain evidence="7">A1</strain>
    </source>
</reference>
<dbReference type="SUPFAM" id="SSF50685">
    <property type="entry name" value="Barwin-like endoglucanases"/>
    <property type="match status" value="1"/>
</dbReference>
<dbReference type="Proteomes" id="UP000672009">
    <property type="component" value="Chromosome"/>
</dbReference>
<name>A0A975F870_9GAMM</name>
<dbReference type="InterPro" id="IPR012997">
    <property type="entry name" value="RplA"/>
</dbReference>
<dbReference type="PANTHER" id="PTHR34183">
    <property type="entry name" value="ENDOLYTIC PEPTIDOGLYCAN TRANSGLYCOSYLASE RLPA"/>
    <property type="match status" value="1"/>
</dbReference>
<accession>A0A975F870</accession>
<evidence type="ECO:0000256" key="2">
    <source>
        <dbReference type="ARBA" id="ARBA00023316"/>
    </source>
</evidence>
<proteinExistence type="inferred from homology"/>
<evidence type="ECO:0000256" key="3">
    <source>
        <dbReference type="HAMAP-Rule" id="MF_02071"/>
    </source>
</evidence>
<gene>
    <name evidence="3" type="primary">rlpA</name>
    <name evidence="7" type="ORF">J9260_15375</name>
</gene>
<dbReference type="GO" id="GO:0000270">
    <property type="term" value="P:peptidoglycan metabolic process"/>
    <property type="evidence" value="ECO:0007669"/>
    <property type="project" value="UniProtKB-UniRule"/>
</dbReference>
<comment type="function">
    <text evidence="3">Lytic transglycosylase with a strong preference for naked glycan strands that lack stem peptides.</text>
</comment>
<keyword evidence="8" id="KW-1185">Reference proteome</keyword>
<feature type="compositionally biased region" description="Basic residues" evidence="5">
    <location>
        <begin position="123"/>
        <end position="137"/>
    </location>
</feature>
<evidence type="ECO:0000256" key="4">
    <source>
        <dbReference type="RuleBase" id="RU003495"/>
    </source>
</evidence>
<dbReference type="EC" id="4.2.2.-" evidence="3"/>
<evidence type="ECO:0000256" key="1">
    <source>
        <dbReference type="ARBA" id="ARBA00023239"/>
    </source>
</evidence>
<dbReference type="RefSeq" id="WP_210218594.1">
    <property type="nucleotide sequence ID" value="NZ_CP072793.1"/>
</dbReference>
<sequence length="288" mass="31399">MLTKINLLLLRRYGDMASSVAIFTNPMHRWSMGILLGLSVTTLLLPHDAAAKDKKTAKAVVVKVKKTTKPTAKASVKTAKPAKLTTKTKVKATKTAAATKNTAVKKTAKTKSSKASVIASKKTLKAKPLKRSSRQHAVKRDDDSLWQPPTNVSQQAYYQMPGGSSFDEAIPDDYQTQAAPETETNEEREARYLHTGTASYYSDKFDGGRTASGERFDQDKLTCAHGSLPFGCKIRVTNLRNNQSVEVKVNDRGGFHKYGRVIDLSKAAARQIGMLGAGTAKVKVEVLE</sequence>
<dbReference type="CDD" id="cd22268">
    <property type="entry name" value="DPBB_RlpA-like"/>
    <property type="match status" value="1"/>
</dbReference>
<protein>
    <recommendedName>
        <fullName evidence="3">Endolytic peptidoglycan transglycosylase RlpA</fullName>
        <ecNumber evidence="3">4.2.2.-</ecNumber>
    </recommendedName>
</protein>
<feature type="domain" description="RlpA-like protein double-psi beta-barrel" evidence="6">
    <location>
        <begin position="195"/>
        <end position="284"/>
    </location>
</feature>
<dbReference type="InterPro" id="IPR034718">
    <property type="entry name" value="RlpA"/>
</dbReference>
<comment type="similarity">
    <text evidence="3 4">Belongs to the RlpA family.</text>
</comment>
<dbReference type="InterPro" id="IPR009009">
    <property type="entry name" value="RlpA-like_DPBB"/>
</dbReference>
<feature type="region of interest" description="Disordered" evidence="5">
    <location>
        <begin position="123"/>
        <end position="149"/>
    </location>
</feature>
<dbReference type="HAMAP" id="MF_02071">
    <property type="entry name" value="RlpA"/>
    <property type="match status" value="1"/>
</dbReference>
<evidence type="ECO:0000313" key="8">
    <source>
        <dbReference type="Proteomes" id="UP000672009"/>
    </source>
</evidence>
<dbReference type="InterPro" id="IPR036908">
    <property type="entry name" value="RlpA-like_sf"/>
</dbReference>
<dbReference type="KEGG" id="tun:J9260_15375"/>
<dbReference type="NCBIfam" id="TIGR00413">
    <property type="entry name" value="rlpA"/>
    <property type="match status" value="1"/>
</dbReference>
<dbReference type="Pfam" id="PF03330">
    <property type="entry name" value="DPBB_1"/>
    <property type="match status" value="1"/>
</dbReference>
<dbReference type="EMBL" id="CP072793">
    <property type="protein sequence ID" value="QTR53067.1"/>
    <property type="molecule type" value="Genomic_DNA"/>
</dbReference>
<dbReference type="GO" id="GO:0071555">
    <property type="term" value="P:cell wall organization"/>
    <property type="evidence" value="ECO:0007669"/>
    <property type="project" value="UniProtKB-KW"/>
</dbReference>